<reference evidence="1" key="1">
    <citation type="submission" date="2022-10" db="EMBL/GenBank/DDBJ databases">
        <title>Culturing micro-colonial fungi from biological soil crusts in the Mojave desert and describing Neophaeococcomyces mojavensis, and introducing the new genera and species Taxawa tesnikishii.</title>
        <authorList>
            <person name="Kurbessoian T."/>
            <person name="Stajich J.E."/>
        </authorList>
    </citation>
    <scope>NUCLEOTIDE SEQUENCE</scope>
    <source>
        <strain evidence="1">JES_112</strain>
    </source>
</reference>
<comment type="caution">
    <text evidence="1">The sequence shown here is derived from an EMBL/GenBank/DDBJ whole genome shotgun (WGS) entry which is preliminary data.</text>
</comment>
<evidence type="ECO:0000313" key="2">
    <source>
        <dbReference type="Proteomes" id="UP001172386"/>
    </source>
</evidence>
<proteinExistence type="predicted"/>
<gene>
    <name evidence="1" type="ORF">H2198_006365</name>
</gene>
<dbReference type="EMBL" id="JAPDRQ010000116">
    <property type="protein sequence ID" value="KAJ9654619.1"/>
    <property type="molecule type" value="Genomic_DNA"/>
</dbReference>
<accession>A0ACC3A351</accession>
<sequence>MSVAEVLLPSPPPENGPPDHMSGLFSRPAQHEIPSDALSELNEVESDLAARKRVEFHPWTTNISEPQLSTPDSEVPPSLRSLPPSRSCQQRKRPILKATSSVESVLGFDGQNEKKTTFEDMNSLLEQLANNDRLSSLDAYQTMLNLIKMYERPPEEAKLKEKMTSLQKYIKRDLLVLDKDIELLPSEIRLSMQNLIIGALKILVTIVWISSYASCLTDDFRLWTVERAIQVLRDRSASKPVILHYMHFLAMQNYPDAIVASGKRASQLLDALQELPDHVSGKAVIAERLLVYQRLFDQARSTMKARPDLWVKNLMTAMSHSFKEVRSNAISLGTRACTIFGGAANIADEARKVLAEPKGERTLSASTTNRLESILAAKDEANQIPQIWAIVLMLCNSNQHRLETWVQFEDWVRLIQRCFNCSDVSIKTQAYMAWTRLYYVARPHQASDQLLPLLAKPAVLHLEKTGNNPSKGTRQAVMSSYAMLLYYAFRPAANHQQHTRMWNEFVVKIMTRKFLSSSTSNCDLCCRVLSALFHSSLGGTRVWNEHRGLENAPLDPLELPAIDCKWIRQQISPVLAIIELLVQYSSFGPDGELSEQAYIAQAWRSLMKAIREGSSKEVVTSSETKAALSCITQFLKPRQPENTLVEDPLAFNVRLALLSRITIAELAPSLARSILESLTGTGNITVVRELMLMLSHENTDSNLVEHRTERLFDRCLSFWSKELDASGSTMILEASNDILTHIAPEKATQALVKIQRQAASLIEDESQHFTLDEMSSGYDTAYYTFCVSVVDLLAGGSPSSYGDLDDLIASVLATRHTLLRTRLLQSWGGRTWDSEQHSYGPRLLRLLTESPNRLEIKLPGFSMQNTADRAHSSTTNTGSGKKQFGSSSAATPARTKDTVNREKAQSSKGKQRHNNSQISFVPIESSPLSEVFESQLLTAHQKEVRERQQTEPPMTFADIRSSSSTGKKKKKRVRSAEAADEAEPSPQLPATPTFPHNKTQDDRDEQPTPTPRTRKSLRQQLQPDITSSPSSIRGDNERPAAADVITSSPVKDSHEGEDTIQLNVLPVSEPRKQLPGVRVLVPKLSRAASTVVRDEHGGRLSSPEIDLSDVADIVSGASQEKFDTVEPELSTPASYSDEYDALAASQLSHNLEEQSSTATREVQETPTSQGKRKRTRDAQAEGGKKKKRKSSGTLAKVAEPPVQAEDNADLDDCIVVNTDDVTPVFQVSPARSSQQAPIRPERRRPGRSHQNQVPRSGATDASPSSQETPGKRKKKSGSSSQRKSRSRHSSREASVSSPPISNFVDNFEKAIENVEMDTEHNQSELPSLGSEVMETVQSEITVTIEQAPSGTGAAAQPQQTAAVEEANKAHGVILSLQDILHRMSDANSELKPSEQELALIHSLCFKIGLKAQELA</sequence>
<keyword evidence="2" id="KW-1185">Reference proteome</keyword>
<dbReference type="Proteomes" id="UP001172386">
    <property type="component" value="Unassembled WGS sequence"/>
</dbReference>
<protein>
    <submittedName>
        <fullName evidence="1">Uncharacterized protein</fullName>
    </submittedName>
</protein>
<evidence type="ECO:0000313" key="1">
    <source>
        <dbReference type="EMBL" id="KAJ9654619.1"/>
    </source>
</evidence>
<name>A0ACC3A351_9EURO</name>
<organism evidence="1 2">
    <name type="scientific">Neophaeococcomyces mojaviensis</name>
    <dbReference type="NCBI Taxonomy" id="3383035"/>
    <lineage>
        <taxon>Eukaryota</taxon>
        <taxon>Fungi</taxon>
        <taxon>Dikarya</taxon>
        <taxon>Ascomycota</taxon>
        <taxon>Pezizomycotina</taxon>
        <taxon>Eurotiomycetes</taxon>
        <taxon>Chaetothyriomycetidae</taxon>
        <taxon>Chaetothyriales</taxon>
        <taxon>Chaetothyriales incertae sedis</taxon>
        <taxon>Neophaeococcomyces</taxon>
    </lineage>
</organism>